<dbReference type="InterPro" id="IPR019004">
    <property type="entry name" value="YqeY/Aim41"/>
</dbReference>
<dbReference type="AlphaFoldDB" id="X1NKB6"/>
<proteinExistence type="predicted"/>
<dbReference type="Pfam" id="PF09424">
    <property type="entry name" value="YqeY"/>
    <property type="match status" value="1"/>
</dbReference>
<evidence type="ECO:0008006" key="2">
    <source>
        <dbReference type="Google" id="ProtNLM"/>
    </source>
</evidence>
<dbReference type="InterPro" id="IPR023168">
    <property type="entry name" value="GatB_Yqey_C_2"/>
</dbReference>
<dbReference type="Gene3D" id="1.10.10.410">
    <property type="match status" value="1"/>
</dbReference>
<dbReference type="EMBL" id="BARV01023073">
    <property type="protein sequence ID" value="GAI27255.1"/>
    <property type="molecule type" value="Genomic_DNA"/>
</dbReference>
<reference evidence="1" key="1">
    <citation type="journal article" date="2014" name="Front. Microbiol.">
        <title>High frequency of phylogenetically diverse reductive dehalogenase-homologous genes in deep subseafloor sedimentary metagenomes.</title>
        <authorList>
            <person name="Kawai M."/>
            <person name="Futagami T."/>
            <person name="Toyoda A."/>
            <person name="Takaki Y."/>
            <person name="Nishi S."/>
            <person name="Hori S."/>
            <person name="Arai W."/>
            <person name="Tsubouchi T."/>
            <person name="Morono Y."/>
            <person name="Uchiyama I."/>
            <person name="Ito T."/>
            <person name="Fujiyama A."/>
            <person name="Inagaki F."/>
            <person name="Takami H."/>
        </authorList>
    </citation>
    <scope>NUCLEOTIDE SEQUENCE</scope>
    <source>
        <strain evidence="1">Expedition CK06-06</strain>
    </source>
</reference>
<protein>
    <recommendedName>
        <fullName evidence="2">GatB/YqeY domain-containing protein</fullName>
    </recommendedName>
</protein>
<dbReference type="InterPro" id="IPR003789">
    <property type="entry name" value="Asn/Gln_tRNA_amidoTrase-B-like"/>
</dbReference>
<dbReference type="Gene3D" id="1.10.1510.10">
    <property type="entry name" value="Uncharacterised protein YqeY/AIM41 PF09424, N-terminal domain"/>
    <property type="match status" value="1"/>
</dbReference>
<organism evidence="1">
    <name type="scientific">marine sediment metagenome</name>
    <dbReference type="NCBI Taxonomy" id="412755"/>
    <lineage>
        <taxon>unclassified sequences</taxon>
        <taxon>metagenomes</taxon>
        <taxon>ecological metagenomes</taxon>
    </lineage>
</organism>
<sequence length="147" mass="16789">MNLKNKIQQDITQSLKQGEKGKLEALRYLNAQIQNKELEKGRKKLTDEEVIKLINGQLKKLEEGLSFFEKGERKELAQKTKNEITILKTYLPKQLSDEELEKEIEKIIKENLNLPHPGALIGIAVKKLAGKADNKRVSELVMKKVGK</sequence>
<dbReference type="InterPro" id="IPR042184">
    <property type="entry name" value="YqeY/Aim41_N"/>
</dbReference>
<comment type="caution">
    <text evidence="1">The sequence shown here is derived from an EMBL/GenBank/DDBJ whole genome shotgun (WGS) entry which is preliminary data.</text>
</comment>
<accession>X1NKB6</accession>
<dbReference type="GO" id="GO:0016884">
    <property type="term" value="F:carbon-nitrogen ligase activity, with glutamine as amido-N-donor"/>
    <property type="evidence" value="ECO:0007669"/>
    <property type="project" value="InterPro"/>
</dbReference>
<dbReference type="PANTHER" id="PTHR28055">
    <property type="entry name" value="ALTERED INHERITANCE OF MITOCHONDRIA PROTEIN 41, MITOCHONDRIAL"/>
    <property type="match status" value="1"/>
</dbReference>
<evidence type="ECO:0000313" key="1">
    <source>
        <dbReference type="EMBL" id="GAI27255.1"/>
    </source>
</evidence>
<dbReference type="SUPFAM" id="SSF89095">
    <property type="entry name" value="GatB/YqeY motif"/>
    <property type="match status" value="1"/>
</dbReference>
<dbReference type="PANTHER" id="PTHR28055:SF1">
    <property type="entry name" value="ALTERED INHERITANCE OF MITOCHONDRIA PROTEIN 41, MITOCHONDRIAL"/>
    <property type="match status" value="1"/>
</dbReference>
<gene>
    <name evidence="1" type="ORF">S06H3_37914</name>
</gene>
<name>X1NKB6_9ZZZZ</name>